<dbReference type="InterPro" id="IPR050109">
    <property type="entry name" value="HTH-type_TetR-like_transc_reg"/>
</dbReference>
<evidence type="ECO:0000313" key="5">
    <source>
        <dbReference type="Proteomes" id="UP000290408"/>
    </source>
</evidence>
<dbReference type="Proteomes" id="UP000290408">
    <property type="component" value="Chromosome"/>
</dbReference>
<dbReference type="InterPro" id="IPR009057">
    <property type="entry name" value="Homeodomain-like_sf"/>
</dbReference>
<proteinExistence type="predicted"/>
<dbReference type="SUPFAM" id="SSF48498">
    <property type="entry name" value="Tetracyclin repressor-like, C-terminal domain"/>
    <property type="match status" value="1"/>
</dbReference>
<dbReference type="STRING" id="1216970.GCA_001570985_03037"/>
<protein>
    <submittedName>
        <fullName evidence="4">TetR family transcriptional regulator</fullName>
    </submittedName>
</protein>
<sequence>MGSQQDRPAPGRRDPEGRRRAIIAAAAELIVEGGAASITHRAVAARAEVSLGSTTQYFTSLDELREAALQALAEDVDVDLARVADQILPLESAPERFAAVMHEFLTDTRQVRAEIELMGSGMTDPRLRDIARRWTDRLTEILTEHVGREAAEAIAVYLDGVTLHAGLHDEPIPADAMARTLRALMTIPPSEGSDPR</sequence>
<feature type="domain" description="HTH tetR-type" evidence="3">
    <location>
        <begin position="16"/>
        <end position="76"/>
    </location>
</feature>
<evidence type="ECO:0000313" key="4">
    <source>
        <dbReference type="EMBL" id="QBF47685.1"/>
    </source>
</evidence>
<evidence type="ECO:0000256" key="1">
    <source>
        <dbReference type="ARBA" id="ARBA00023125"/>
    </source>
</evidence>
<dbReference type="Pfam" id="PF17940">
    <property type="entry name" value="TetR_C_31"/>
    <property type="match status" value="1"/>
</dbReference>
<feature type="DNA-binding region" description="H-T-H motif" evidence="2">
    <location>
        <begin position="39"/>
        <end position="58"/>
    </location>
</feature>
<dbReference type="GO" id="GO:0003700">
    <property type="term" value="F:DNA-binding transcription factor activity"/>
    <property type="evidence" value="ECO:0007669"/>
    <property type="project" value="TreeGrafter"/>
</dbReference>
<dbReference type="Gene3D" id="1.10.357.10">
    <property type="entry name" value="Tetracycline Repressor, domain 2"/>
    <property type="match status" value="1"/>
</dbReference>
<keyword evidence="5" id="KW-1185">Reference proteome</keyword>
<dbReference type="RefSeq" id="WP_130630862.1">
    <property type="nucleotide sequence ID" value="NZ_CP036164.1"/>
</dbReference>
<dbReference type="InterPro" id="IPR036271">
    <property type="entry name" value="Tet_transcr_reg_TetR-rel_C_sf"/>
</dbReference>
<keyword evidence="1 2" id="KW-0238">DNA-binding</keyword>
<dbReference type="SUPFAM" id="SSF46689">
    <property type="entry name" value="Homeodomain-like"/>
    <property type="match status" value="1"/>
</dbReference>
<name>A0A4P6MZR7_9MICO</name>
<reference evidence="4 5" key="1">
    <citation type="submission" date="2019-02" db="EMBL/GenBank/DDBJ databases">
        <title>Genomic data mining of an Antarctic deep-sea actinobacterium, Janibacterlimosus P3-3-X1.</title>
        <authorList>
            <person name="Liao L."/>
            <person name="Chen B."/>
        </authorList>
    </citation>
    <scope>NUCLEOTIDE SEQUENCE [LARGE SCALE GENOMIC DNA]</scope>
    <source>
        <strain evidence="4 5">P3-3-X1</strain>
    </source>
</reference>
<dbReference type="Pfam" id="PF00440">
    <property type="entry name" value="TetR_N"/>
    <property type="match status" value="1"/>
</dbReference>
<dbReference type="InterPro" id="IPR041583">
    <property type="entry name" value="TetR_C_31"/>
</dbReference>
<organism evidence="4 5">
    <name type="scientific">Janibacter limosus</name>
    <dbReference type="NCBI Taxonomy" id="53458"/>
    <lineage>
        <taxon>Bacteria</taxon>
        <taxon>Bacillati</taxon>
        <taxon>Actinomycetota</taxon>
        <taxon>Actinomycetes</taxon>
        <taxon>Micrococcales</taxon>
        <taxon>Intrasporangiaceae</taxon>
        <taxon>Janibacter</taxon>
    </lineage>
</organism>
<dbReference type="EMBL" id="CP036164">
    <property type="protein sequence ID" value="QBF47685.1"/>
    <property type="molecule type" value="Genomic_DNA"/>
</dbReference>
<dbReference type="KEGG" id="jli:EXU32_16400"/>
<dbReference type="OrthoDB" id="6929199at2"/>
<accession>A0A4P6MZR7</accession>
<gene>
    <name evidence="4" type="ORF">EXU32_16400</name>
</gene>
<evidence type="ECO:0000259" key="3">
    <source>
        <dbReference type="PROSITE" id="PS50977"/>
    </source>
</evidence>
<dbReference type="AlphaFoldDB" id="A0A4P6MZR7"/>
<evidence type="ECO:0000256" key="2">
    <source>
        <dbReference type="PROSITE-ProRule" id="PRU00335"/>
    </source>
</evidence>
<dbReference type="GO" id="GO:0000976">
    <property type="term" value="F:transcription cis-regulatory region binding"/>
    <property type="evidence" value="ECO:0007669"/>
    <property type="project" value="TreeGrafter"/>
</dbReference>
<dbReference type="PANTHER" id="PTHR30055">
    <property type="entry name" value="HTH-TYPE TRANSCRIPTIONAL REGULATOR RUTR"/>
    <property type="match status" value="1"/>
</dbReference>
<dbReference type="InterPro" id="IPR001647">
    <property type="entry name" value="HTH_TetR"/>
</dbReference>
<dbReference type="PROSITE" id="PS50977">
    <property type="entry name" value="HTH_TETR_2"/>
    <property type="match status" value="1"/>
</dbReference>
<dbReference type="PANTHER" id="PTHR30055:SF231">
    <property type="entry name" value="TRANSCRIPTIONAL REGULATORY PROTEIN (PROBABLY DEOR-FAMILY)-RELATED"/>
    <property type="match status" value="1"/>
</dbReference>